<dbReference type="PATRIC" id="fig|28092.6.peg.2431"/>
<keyword evidence="1" id="KW-0175">Coiled coil</keyword>
<name>A0A0F5K0T1_9BURK</name>
<reference evidence="2 3" key="1">
    <citation type="submission" date="2015-03" db="EMBL/GenBank/DDBJ databases">
        <title>Draft Genome Sequence of Burkholderia andropogonis type strain ICMP2807, isolated from Sorghum bicolor.</title>
        <authorList>
            <person name="Lopes-Santos L."/>
            <person name="Castro D.B."/>
            <person name="Ottoboni L.M."/>
            <person name="Park D."/>
            <person name="Weirc B.S."/>
            <person name="Destefano S.A."/>
        </authorList>
    </citation>
    <scope>NUCLEOTIDE SEQUENCE [LARGE SCALE GENOMIC DNA]</scope>
    <source>
        <strain evidence="2 3">ICMP2807</strain>
    </source>
</reference>
<organism evidence="2 3">
    <name type="scientific">Robbsia andropogonis</name>
    <dbReference type="NCBI Taxonomy" id="28092"/>
    <lineage>
        <taxon>Bacteria</taxon>
        <taxon>Pseudomonadati</taxon>
        <taxon>Pseudomonadota</taxon>
        <taxon>Betaproteobacteria</taxon>
        <taxon>Burkholderiales</taxon>
        <taxon>Burkholderiaceae</taxon>
        <taxon>Robbsia</taxon>
    </lineage>
</organism>
<accession>A0A0F5K0T1</accession>
<comment type="caution">
    <text evidence="2">The sequence shown here is derived from an EMBL/GenBank/DDBJ whole genome shotgun (WGS) entry which is preliminary data.</text>
</comment>
<feature type="coiled-coil region" evidence="1">
    <location>
        <begin position="23"/>
        <end position="50"/>
    </location>
</feature>
<protein>
    <submittedName>
        <fullName evidence="2">Uncharacterized protein</fullName>
    </submittedName>
</protein>
<dbReference type="AlphaFoldDB" id="A0A0F5K0T1"/>
<dbReference type="Proteomes" id="UP000033618">
    <property type="component" value="Unassembled WGS sequence"/>
</dbReference>
<proteinExistence type="predicted"/>
<dbReference type="RefSeq" id="WP_024903873.1">
    <property type="nucleotide sequence ID" value="NZ_CADFGU010000011.1"/>
</dbReference>
<dbReference type="EMBL" id="LAQU01000008">
    <property type="protein sequence ID" value="KKB63698.1"/>
    <property type="molecule type" value="Genomic_DNA"/>
</dbReference>
<evidence type="ECO:0000256" key="1">
    <source>
        <dbReference type="SAM" id="Coils"/>
    </source>
</evidence>
<gene>
    <name evidence="2" type="ORF">WM40_10285</name>
</gene>
<evidence type="ECO:0000313" key="2">
    <source>
        <dbReference type="EMBL" id="KKB63698.1"/>
    </source>
</evidence>
<keyword evidence="3" id="KW-1185">Reference proteome</keyword>
<evidence type="ECO:0000313" key="3">
    <source>
        <dbReference type="Proteomes" id="UP000033618"/>
    </source>
</evidence>
<sequence length="81" mass="9338">MKDTRFPTDKVAMRRNDDAIARFNALFKSRSELERDAEEAERAQRAAETAIKWRAQRDEALETVRASISAHGFSQAELFDH</sequence>